<dbReference type="CDD" id="cd01085">
    <property type="entry name" value="APP"/>
    <property type="match status" value="1"/>
</dbReference>
<dbReference type="InterPro" id="IPR013761">
    <property type="entry name" value="SAM/pointed_sf"/>
</dbReference>
<keyword evidence="12" id="KW-0645">Protease</keyword>
<dbReference type="InterPro" id="IPR032416">
    <property type="entry name" value="Peptidase_M24_C"/>
</dbReference>
<evidence type="ECO:0000256" key="10">
    <source>
        <dbReference type="ARBA" id="ARBA00022553"/>
    </source>
</evidence>
<dbReference type="SUPFAM" id="SSF47769">
    <property type="entry name" value="SAM/Pointed domain"/>
    <property type="match status" value="1"/>
</dbReference>
<dbReference type="InterPro" id="IPR050422">
    <property type="entry name" value="X-Pro_aminopeptidase_P"/>
</dbReference>
<dbReference type="Pfam" id="PF00536">
    <property type="entry name" value="SAM_1"/>
    <property type="match status" value="1"/>
</dbReference>
<dbReference type="EC" id="3.4.11.9" evidence="6"/>
<keyword evidence="16" id="KW-0862">Zinc</keyword>
<dbReference type="InterPro" id="IPR001452">
    <property type="entry name" value="SH3_domain"/>
</dbReference>
<accession>A0A8K1G5V0</accession>
<dbReference type="GO" id="GO:0005886">
    <property type="term" value="C:plasma membrane"/>
    <property type="evidence" value="ECO:0007669"/>
    <property type="project" value="UniProtKB-SubCell"/>
</dbReference>
<evidence type="ECO:0000256" key="20">
    <source>
        <dbReference type="ARBA" id="ARBA00054204"/>
    </source>
</evidence>
<dbReference type="FunFam" id="3.40.350.10:FF:000003">
    <property type="entry name" value="Xaa-pro aminopeptidase P"/>
    <property type="match status" value="1"/>
</dbReference>
<dbReference type="Pfam" id="PF07653">
    <property type="entry name" value="SH3_2"/>
    <property type="match status" value="1"/>
</dbReference>
<dbReference type="FunFam" id="3.90.230.10:FF:000009">
    <property type="entry name" value="xaa-Pro aminopeptidase 2"/>
    <property type="match status" value="1"/>
</dbReference>
<dbReference type="SUPFAM" id="SSF50044">
    <property type="entry name" value="SH3-domain"/>
    <property type="match status" value="1"/>
</dbReference>
<evidence type="ECO:0000256" key="7">
    <source>
        <dbReference type="ARBA" id="ARBA00022438"/>
    </source>
</evidence>
<dbReference type="InterPro" id="IPR035721">
    <property type="entry name" value="SASH3_SH3"/>
</dbReference>
<comment type="caution">
    <text evidence="27">The sequence shown here is derived from an EMBL/GenBank/DDBJ whole genome shotgun (WGS) entry which is preliminary data.</text>
</comment>
<dbReference type="Pfam" id="PF00557">
    <property type="entry name" value="Peptidase_M24"/>
    <property type="match status" value="1"/>
</dbReference>
<dbReference type="InterPro" id="IPR036028">
    <property type="entry name" value="SH3-like_dom_sf"/>
</dbReference>
<feature type="region of interest" description="Disordered" evidence="24">
    <location>
        <begin position="765"/>
        <end position="792"/>
    </location>
</feature>
<dbReference type="FunFam" id="3.40.350.10:FF:000008">
    <property type="entry name" value="xaa-Pro aminopeptidase 2"/>
    <property type="match status" value="1"/>
</dbReference>
<dbReference type="InterPro" id="IPR036005">
    <property type="entry name" value="Creatinase/aminopeptidase-like"/>
</dbReference>
<comment type="subcellular location">
    <subcellularLocation>
        <location evidence="3">Cell membrane</location>
        <topology evidence="3">Lipid-anchor</topology>
        <topology evidence="3">GPI-anchor</topology>
    </subcellularLocation>
</comment>
<keyword evidence="8 23" id="KW-0728">SH3 domain</keyword>
<dbReference type="GO" id="GO:0098552">
    <property type="term" value="C:side of membrane"/>
    <property type="evidence" value="ECO:0007669"/>
    <property type="project" value="UniProtKB-KW"/>
</dbReference>
<evidence type="ECO:0000256" key="18">
    <source>
        <dbReference type="ARBA" id="ARBA00023180"/>
    </source>
</evidence>
<keyword evidence="18" id="KW-0325">Glycoprotein</keyword>
<dbReference type="InterPro" id="IPR033740">
    <property type="entry name" value="Pept_M24B"/>
</dbReference>
<dbReference type="SMART" id="SM00326">
    <property type="entry name" value="SH3"/>
    <property type="match status" value="1"/>
</dbReference>
<evidence type="ECO:0000256" key="8">
    <source>
        <dbReference type="ARBA" id="ARBA00022443"/>
    </source>
</evidence>
<name>A0A8K1G5V0_9PASS</name>
<dbReference type="InterPro" id="IPR000587">
    <property type="entry name" value="Creatinase_N"/>
</dbReference>
<dbReference type="Proteomes" id="UP000796761">
    <property type="component" value="Unassembled WGS sequence"/>
</dbReference>
<keyword evidence="17" id="KW-0472">Membrane</keyword>
<keyword evidence="7" id="KW-0031">Aminopeptidase</keyword>
<comment type="catalytic activity">
    <reaction evidence="1">
        <text>Release of any N-terminal amino acid, including proline, that is linked to proline, even from a dipeptide or tripeptide.</text>
        <dbReference type="EC" id="3.4.11.9"/>
    </reaction>
</comment>
<evidence type="ECO:0000256" key="17">
    <source>
        <dbReference type="ARBA" id="ARBA00023136"/>
    </source>
</evidence>
<dbReference type="SMART" id="SM00454">
    <property type="entry name" value="SAM"/>
    <property type="match status" value="1"/>
</dbReference>
<feature type="compositionally biased region" description="Low complexity" evidence="24">
    <location>
        <begin position="700"/>
        <end position="709"/>
    </location>
</feature>
<keyword evidence="15" id="KW-0378">Hydrolase</keyword>
<evidence type="ECO:0000313" key="27">
    <source>
        <dbReference type="EMBL" id="TRZ12312.1"/>
    </source>
</evidence>
<dbReference type="InterPro" id="IPR001660">
    <property type="entry name" value="SAM"/>
</dbReference>
<dbReference type="Pfam" id="PF16189">
    <property type="entry name" value="Creatinase_N_2"/>
    <property type="match status" value="1"/>
</dbReference>
<dbReference type="PROSITE" id="PS50002">
    <property type="entry name" value="SH3"/>
    <property type="match status" value="1"/>
</dbReference>
<evidence type="ECO:0000256" key="16">
    <source>
        <dbReference type="ARBA" id="ARBA00022833"/>
    </source>
</evidence>
<keyword evidence="11" id="KW-0336">GPI-anchor</keyword>
<evidence type="ECO:0000256" key="22">
    <source>
        <dbReference type="ARBA" id="ARBA00083406"/>
    </source>
</evidence>
<dbReference type="PROSITE" id="PS50105">
    <property type="entry name" value="SAM_DOMAIN"/>
    <property type="match status" value="1"/>
</dbReference>
<reference evidence="27" key="1">
    <citation type="submission" date="2019-04" db="EMBL/GenBank/DDBJ databases">
        <title>Genome assembly of Zosterops borbonicus 15179.</title>
        <authorList>
            <person name="Leroy T."/>
            <person name="Anselmetti Y."/>
            <person name="Tilak M.-K."/>
            <person name="Nabholz B."/>
        </authorList>
    </citation>
    <scope>NUCLEOTIDE SEQUENCE</scope>
    <source>
        <strain evidence="27">HGM_15179</strain>
        <tissue evidence="27">Muscle</tissue>
    </source>
</reference>
<protein>
    <recommendedName>
        <fullName evidence="21">Xaa-Pro aminopeptidase 2</fullName>
        <ecNumber evidence="6">3.4.11.9</ecNumber>
    </recommendedName>
    <alternativeName>
        <fullName evidence="22">Membrane-bound aminopeptidase P</fullName>
    </alternativeName>
</protein>
<dbReference type="PANTHER" id="PTHR43763:SF4">
    <property type="entry name" value="XAA-PRO AMINOPEPTIDASE 2"/>
    <property type="match status" value="1"/>
</dbReference>
<sequence length="1048" mass="116246">MAMGQPGCAATAAGGWSETGHRTGDTGQGLCGATVRSWCHLVVSGVPVPQRDSQRGDTAGGEVTLQGREHILLCHQYLPPTATNTSARLVGLRDILRARGVQAYIVPSTDAHMSEYISQRDARLGWITGFTGSAGTAVVTQDKAALWTDSRYWTQAERELDCSWELQRTTSIESIAMWILKAVPSEGNVSLDPFLFSIDTWNSYSRALQGSGRTLLPLETNLVDQAWGDQRPPPSSSEIYSLPAEFTGSSWQEKVAGIRQQMEQHLQHPTAVLLSGLEETAWLFNLRGDDIPYNPVFYSYTLLTNTTISLFVEQSRLSGAARESLTSGCPGPLCVELQEYGQVSAHLRRYAQGNVTVWLGTEYTTYGLYSIIPQEKLLEEKYSPVMITKAVKNAREQEMLRAAHVRDAVAVVQYLLWLEKTVPQGQVDEFSGAQHIDALRWAQEHSRGPSFQSISASGLNAALAHYSPSNGSSRTLSAREMYLFDTGGQYLDGTTDITRTVHWGEPTPLQKEAYTRVLMGNIDLSRLVFPSSTAGRTVESFARRALWEVGLNYGHGTGHGIGNFLSVHEWPVGFQSNNVPLEAGMFTSIEPGYYRDGEFGIRIEDVALVVEAQTEHQSEEEPFLTFEVLSLVPYDRNLIELSLLSPEQIRYLNSYYEKIRARVGPELQRQRLQEEFAWLQESTRPFPLSLQRSSSFKDFSKSKVSSPVSNEEFNLEENIPEDDASSASPEEATRSSGTKLGRKWRAVISRTMNRKMGRMAVRALAEGKQGEVEEEGSPCPLSPASSMEEQSHDKVPLYLELEEEEDRRPALGRQMSTGSNILSPGDAGDSRQLEETVPAYSGPFCGRARVHTDFTPSPYDKDSLKLRKGDIINIIEKPPVGTWTGLLNNKVGSFKFIYVDVIPEETVPARRSRGSSRNKRLKPKTLHELLERINLQEHTSTLLLNGYQTLEDFKELRETHLNELHITDPQHRAKLLTAAELLLDYDTASEPEDGDTSEALPAPSEPKGDIPRDSGCFEGSETLDGSREEAELGGPEEQLGALSMAESP</sequence>
<dbReference type="Pfam" id="PF01321">
    <property type="entry name" value="Creatinase_N"/>
    <property type="match status" value="1"/>
</dbReference>
<organism evidence="27 28">
    <name type="scientific">Zosterops borbonicus</name>
    <dbReference type="NCBI Taxonomy" id="364589"/>
    <lineage>
        <taxon>Eukaryota</taxon>
        <taxon>Metazoa</taxon>
        <taxon>Chordata</taxon>
        <taxon>Craniata</taxon>
        <taxon>Vertebrata</taxon>
        <taxon>Euteleostomi</taxon>
        <taxon>Archelosauria</taxon>
        <taxon>Archosauria</taxon>
        <taxon>Dinosauria</taxon>
        <taxon>Saurischia</taxon>
        <taxon>Theropoda</taxon>
        <taxon>Coelurosauria</taxon>
        <taxon>Aves</taxon>
        <taxon>Neognathae</taxon>
        <taxon>Neoaves</taxon>
        <taxon>Telluraves</taxon>
        <taxon>Australaves</taxon>
        <taxon>Passeriformes</taxon>
        <taxon>Sylvioidea</taxon>
        <taxon>Zosteropidae</taxon>
        <taxon>Zosterops</taxon>
    </lineage>
</organism>
<dbReference type="GO" id="GO:0006508">
    <property type="term" value="P:proteolysis"/>
    <property type="evidence" value="ECO:0007669"/>
    <property type="project" value="UniProtKB-KW"/>
</dbReference>
<evidence type="ECO:0000256" key="9">
    <source>
        <dbReference type="ARBA" id="ARBA00022475"/>
    </source>
</evidence>
<gene>
    <name evidence="27" type="ORF">HGM15179_014778</name>
</gene>
<evidence type="ECO:0000256" key="4">
    <source>
        <dbReference type="ARBA" id="ARBA00008766"/>
    </source>
</evidence>
<dbReference type="CDD" id="cd11968">
    <property type="entry name" value="SH3_SASH3"/>
    <property type="match status" value="1"/>
</dbReference>
<dbReference type="SUPFAM" id="SSF53092">
    <property type="entry name" value="Creatinase/prolidase N-terminal domain"/>
    <property type="match status" value="1"/>
</dbReference>
<dbReference type="Pfam" id="PF12485">
    <property type="entry name" value="SPIDER"/>
    <property type="match status" value="1"/>
</dbReference>
<dbReference type="GO" id="GO:0046872">
    <property type="term" value="F:metal ion binding"/>
    <property type="evidence" value="ECO:0007669"/>
    <property type="project" value="UniProtKB-KW"/>
</dbReference>
<keyword evidence="13" id="KW-0479">Metal-binding</keyword>
<dbReference type="AlphaFoldDB" id="A0A8K1G5V0"/>
<dbReference type="Gene3D" id="3.90.230.10">
    <property type="entry name" value="Creatinase/methionine aminopeptidase superfamily"/>
    <property type="match status" value="1"/>
</dbReference>
<evidence type="ECO:0000256" key="5">
    <source>
        <dbReference type="ARBA" id="ARBA00011233"/>
    </source>
</evidence>
<dbReference type="PANTHER" id="PTHR43763">
    <property type="entry name" value="XAA-PRO AMINOPEPTIDASE 1"/>
    <property type="match status" value="1"/>
</dbReference>
<dbReference type="InterPro" id="IPR000994">
    <property type="entry name" value="Pept_M24"/>
</dbReference>
<feature type="compositionally biased region" description="Acidic residues" evidence="24">
    <location>
        <begin position="713"/>
        <end position="724"/>
    </location>
</feature>
<proteinExistence type="inferred from homology"/>
<dbReference type="Gene3D" id="3.40.350.10">
    <property type="entry name" value="Creatinase/prolidase N-terminal domain"/>
    <property type="match status" value="2"/>
</dbReference>
<dbReference type="EMBL" id="SWJQ01000602">
    <property type="protein sequence ID" value="TRZ12312.1"/>
    <property type="molecule type" value="Genomic_DNA"/>
</dbReference>
<dbReference type="CDD" id="cd09560">
    <property type="entry name" value="SAM_SASH3"/>
    <property type="match status" value="1"/>
</dbReference>
<keyword evidence="19" id="KW-0449">Lipoprotein</keyword>
<evidence type="ECO:0000259" key="26">
    <source>
        <dbReference type="PROSITE" id="PS50105"/>
    </source>
</evidence>
<feature type="domain" description="SH3" evidence="25">
    <location>
        <begin position="843"/>
        <end position="904"/>
    </location>
</feature>
<feature type="region of interest" description="Disordered" evidence="24">
    <location>
        <begin position="988"/>
        <end position="1048"/>
    </location>
</feature>
<evidence type="ECO:0000256" key="6">
    <source>
        <dbReference type="ARBA" id="ARBA00012574"/>
    </source>
</evidence>
<evidence type="ECO:0000256" key="13">
    <source>
        <dbReference type="ARBA" id="ARBA00022723"/>
    </source>
</evidence>
<evidence type="ECO:0000259" key="25">
    <source>
        <dbReference type="PROSITE" id="PS50002"/>
    </source>
</evidence>
<evidence type="ECO:0000256" key="23">
    <source>
        <dbReference type="PROSITE-ProRule" id="PRU00192"/>
    </source>
</evidence>
<feature type="domain" description="SAM" evidence="26">
    <location>
        <begin position="921"/>
        <end position="985"/>
    </location>
</feature>
<keyword evidence="28" id="KW-1185">Reference proteome</keyword>
<keyword evidence="14" id="KW-0732">Signal</keyword>
<dbReference type="OrthoDB" id="9995434at2759"/>
<keyword evidence="10" id="KW-0597">Phosphoprotein</keyword>
<evidence type="ECO:0000256" key="15">
    <source>
        <dbReference type="ARBA" id="ARBA00022801"/>
    </source>
</evidence>
<evidence type="ECO:0000256" key="21">
    <source>
        <dbReference type="ARBA" id="ARBA00071974"/>
    </source>
</evidence>
<comment type="function">
    <text evidence="20">Membrane-bound metalloprotease which catalyzes the removal of a penultimate prolyl residue from the N-termini of peptides, such as Arg-Pro-Pro. May play a role in the metabolism of the vasodilator bradykinin.</text>
</comment>
<comment type="cofactor">
    <cofactor evidence="2">
        <name>Zn(2+)</name>
        <dbReference type="ChEBI" id="CHEBI:29105"/>
    </cofactor>
</comment>
<evidence type="ECO:0000313" key="28">
    <source>
        <dbReference type="Proteomes" id="UP000796761"/>
    </source>
</evidence>
<comment type="subunit">
    <text evidence="5">Homotrimer.</text>
</comment>
<dbReference type="SUPFAM" id="SSF55920">
    <property type="entry name" value="Creatinase/aminopeptidase"/>
    <property type="match status" value="1"/>
</dbReference>
<evidence type="ECO:0000256" key="24">
    <source>
        <dbReference type="SAM" id="MobiDB-lite"/>
    </source>
</evidence>
<dbReference type="Pfam" id="PF16188">
    <property type="entry name" value="Peptidase_M24_C"/>
    <property type="match status" value="1"/>
</dbReference>
<dbReference type="Gene3D" id="2.30.30.40">
    <property type="entry name" value="SH3 Domains"/>
    <property type="match status" value="1"/>
</dbReference>
<evidence type="ECO:0000256" key="2">
    <source>
        <dbReference type="ARBA" id="ARBA00001947"/>
    </source>
</evidence>
<dbReference type="InterPro" id="IPR029149">
    <property type="entry name" value="Creatin/AminoP/Spt16_N"/>
</dbReference>
<evidence type="ECO:0000256" key="14">
    <source>
        <dbReference type="ARBA" id="ARBA00022729"/>
    </source>
</evidence>
<keyword evidence="9" id="KW-1003">Cell membrane</keyword>
<evidence type="ECO:0000256" key="11">
    <source>
        <dbReference type="ARBA" id="ARBA00022622"/>
    </source>
</evidence>
<dbReference type="Gene3D" id="1.10.150.50">
    <property type="entry name" value="Transcription Factor, Ets-1"/>
    <property type="match status" value="1"/>
</dbReference>
<dbReference type="InterPro" id="IPR021090">
    <property type="entry name" value="SPIDER"/>
</dbReference>
<evidence type="ECO:0000256" key="19">
    <source>
        <dbReference type="ARBA" id="ARBA00023288"/>
    </source>
</evidence>
<evidence type="ECO:0000256" key="3">
    <source>
        <dbReference type="ARBA" id="ARBA00004609"/>
    </source>
</evidence>
<dbReference type="GO" id="GO:0070006">
    <property type="term" value="F:metalloaminopeptidase activity"/>
    <property type="evidence" value="ECO:0007669"/>
    <property type="project" value="InterPro"/>
</dbReference>
<dbReference type="FunFam" id="2.30.30.40:FF:000021">
    <property type="entry name" value="Putative sam and sh3 domain-containing protein 1"/>
    <property type="match status" value="1"/>
</dbReference>
<comment type="similarity">
    <text evidence="4">Belongs to the peptidase M24B family.</text>
</comment>
<feature type="region of interest" description="Disordered" evidence="24">
    <location>
        <begin position="700"/>
        <end position="744"/>
    </location>
</feature>
<evidence type="ECO:0000256" key="1">
    <source>
        <dbReference type="ARBA" id="ARBA00001424"/>
    </source>
</evidence>
<evidence type="ECO:0000256" key="12">
    <source>
        <dbReference type="ARBA" id="ARBA00022670"/>
    </source>
</evidence>